<keyword evidence="1" id="KW-0325">Glycoprotein</keyword>
<keyword evidence="3" id="KW-0812">Transmembrane</keyword>
<dbReference type="PANTHER" id="PTHR16675:SF237">
    <property type="entry name" value="MHC CLASS I ANTIGEN TRANSCRIPT VARIANT 1-RELATED"/>
    <property type="match status" value="1"/>
</dbReference>
<evidence type="ECO:0000259" key="5">
    <source>
        <dbReference type="PROSITE" id="PS50835"/>
    </source>
</evidence>
<dbReference type="Pfam" id="PF07654">
    <property type="entry name" value="C1-set"/>
    <property type="match status" value="1"/>
</dbReference>
<comment type="similarity">
    <text evidence="2">Belongs to the MHC class I family.</text>
</comment>
<dbReference type="GO" id="GO:0006955">
    <property type="term" value="P:immune response"/>
    <property type="evidence" value="ECO:0007669"/>
    <property type="project" value="TreeGrafter"/>
</dbReference>
<dbReference type="GO" id="GO:0009897">
    <property type="term" value="C:external side of plasma membrane"/>
    <property type="evidence" value="ECO:0007669"/>
    <property type="project" value="TreeGrafter"/>
</dbReference>
<comment type="caution">
    <text evidence="6">The sequence shown here is derived from an EMBL/GenBank/DDBJ whole genome shotgun (WGS) entry which is preliminary data.</text>
</comment>
<keyword evidence="4" id="KW-0732">Signal</keyword>
<dbReference type="InterPro" id="IPR037055">
    <property type="entry name" value="MHC_I-like_Ag-recog_sf"/>
</dbReference>
<dbReference type="InterPro" id="IPR036179">
    <property type="entry name" value="Ig-like_dom_sf"/>
</dbReference>
<accession>A0A834FFZ3</accession>
<keyword evidence="3" id="KW-0472">Membrane</keyword>
<feature type="domain" description="Ig-like" evidence="5">
    <location>
        <begin position="200"/>
        <end position="288"/>
    </location>
</feature>
<sequence>MNVFFLFFFCNSVTAVIHYLEYFSTTTSGFPEFPEMMGIADVDRVYLGSCSMLIHRTEPRDKLIKKFIEENAEHIRWYYEECQENQGFFNSIIDGLMKRTNQTGGKHVFQQYCGCEWDDETGKTKGFDRYAYDGEDFLRLDLQKHEWTALSEKALVTKLSWENDDVSVKHSEYFFTIQCPDWLKKYVAYGREYIHRTVFPSVSLLQKSSSSLISCHATGFFPETADLFWMKDGEEFHEDVEKGEILPNDDESFQMSIHLNTSSLTPEDLKHFSCVFQFSGSRGNITVSLDKTKIRSNHDKNKNSGRVNTGSSSRNHWGAGAALFLLVPITIWIFVCKRKNKDLHVDEELMI</sequence>
<keyword evidence="3" id="KW-1133">Transmembrane helix</keyword>
<dbReference type="SUPFAM" id="SSF54452">
    <property type="entry name" value="MHC antigen-recognition domain"/>
    <property type="match status" value="1"/>
</dbReference>
<dbReference type="SMART" id="SM00407">
    <property type="entry name" value="IGc1"/>
    <property type="match status" value="1"/>
</dbReference>
<dbReference type="EMBL" id="WKFB01000155">
    <property type="protein sequence ID" value="KAF6733626.1"/>
    <property type="molecule type" value="Genomic_DNA"/>
</dbReference>
<dbReference type="SUPFAM" id="SSF48726">
    <property type="entry name" value="Immunoglobulin"/>
    <property type="match status" value="1"/>
</dbReference>
<dbReference type="InterPro" id="IPR011161">
    <property type="entry name" value="MHC_I-like_Ag-recog"/>
</dbReference>
<dbReference type="InterPro" id="IPR001039">
    <property type="entry name" value="MHC_I_a_a1/a2"/>
</dbReference>
<feature type="signal peptide" evidence="4">
    <location>
        <begin position="1"/>
        <end position="15"/>
    </location>
</feature>
<evidence type="ECO:0000256" key="2">
    <source>
        <dbReference type="RuleBase" id="RU004439"/>
    </source>
</evidence>
<dbReference type="InterPro" id="IPR011162">
    <property type="entry name" value="MHC_I/II-like_Ag-recog"/>
</dbReference>
<dbReference type="InterPro" id="IPR013783">
    <property type="entry name" value="Ig-like_fold"/>
</dbReference>
<dbReference type="FunFam" id="2.60.40.10:FF:000943">
    <property type="entry name" value="Classical MHC class I molecule, alpha-chain"/>
    <property type="match status" value="1"/>
</dbReference>
<dbReference type="PROSITE" id="PS50835">
    <property type="entry name" value="IG_LIKE"/>
    <property type="match status" value="1"/>
</dbReference>
<feature type="chain" id="PRO_5032697278" evidence="4">
    <location>
        <begin position="16"/>
        <end position="351"/>
    </location>
</feature>
<dbReference type="Gene3D" id="3.30.500.10">
    <property type="entry name" value="MHC class I-like antigen recognition-like"/>
    <property type="match status" value="1"/>
</dbReference>
<dbReference type="PRINTS" id="PR01638">
    <property type="entry name" value="MHCCLASSI"/>
</dbReference>
<dbReference type="InterPro" id="IPR007110">
    <property type="entry name" value="Ig-like_dom"/>
</dbReference>
<evidence type="ECO:0000256" key="4">
    <source>
        <dbReference type="SAM" id="SignalP"/>
    </source>
</evidence>
<dbReference type="InterPro" id="IPR003597">
    <property type="entry name" value="Ig_C1-set"/>
</dbReference>
<dbReference type="InterPro" id="IPR050208">
    <property type="entry name" value="MHC_class-I_related"/>
</dbReference>
<feature type="transmembrane region" description="Helical" evidence="3">
    <location>
        <begin position="316"/>
        <end position="335"/>
    </location>
</feature>
<protein>
    <submittedName>
        <fullName evidence="6">Major histocompatibility complex class I-related gene protein</fullName>
    </submittedName>
</protein>
<evidence type="ECO:0000256" key="3">
    <source>
        <dbReference type="SAM" id="Phobius"/>
    </source>
</evidence>
<proteinExistence type="inferred from homology"/>
<evidence type="ECO:0000313" key="7">
    <source>
        <dbReference type="Proteomes" id="UP000646548"/>
    </source>
</evidence>
<dbReference type="PANTHER" id="PTHR16675">
    <property type="entry name" value="MHC CLASS I-RELATED"/>
    <property type="match status" value="1"/>
</dbReference>
<evidence type="ECO:0000313" key="6">
    <source>
        <dbReference type="EMBL" id="KAF6733626.1"/>
    </source>
</evidence>
<dbReference type="Pfam" id="PF00129">
    <property type="entry name" value="MHC_I"/>
    <property type="match status" value="1"/>
</dbReference>
<dbReference type="AlphaFoldDB" id="A0A834FFZ3"/>
<dbReference type="Proteomes" id="UP000646548">
    <property type="component" value="Unassembled WGS sequence"/>
</dbReference>
<evidence type="ECO:0000256" key="1">
    <source>
        <dbReference type="ARBA" id="ARBA00023180"/>
    </source>
</evidence>
<dbReference type="GO" id="GO:0005615">
    <property type="term" value="C:extracellular space"/>
    <property type="evidence" value="ECO:0007669"/>
    <property type="project" value="TreeGrafter"/>
</dbReference>
<dbReference type="Gene3D" id="2.60.40.10">
    <property type="entry name" value="Immunoglobulins"/>
    <property type="match status" value="1"/>
</dbReference>
<reference evidence="6" key="1">
    <citation type="journal article" name="BMC Genomics">
        <title>Long-read sequencing and de novo genome assembly of marine medaka (Oryzias melastigma).</title>
        <authorList>
            <person name="Liang P."/>
            <person name="Saqib H.S.A."/>
            <person name="Ni X."/>
            <person name="Shen Y."/>
        </authorList>
    </citation>
    <scope>NUCLEOTIDE SEQUENCE</scope>
    <source>
        <strain evidence="6">Bigg-433</strain>
    </source>
</reference>
<organism evidence="6 7">
    <name type="scientific">Oryzias melastigma</name>
    <name type="common">Marine medaka</name>
    <dbReference type="NCBI Taxonomy" id="30732"/>
    <lineage>
        <taxon>Eukaryota</taxon>
        <taxon>Metazoa</taxon>
        <taxon>Chordata</taxon>
        <taxon>Craniata</taxon>
        <taxon>Vertebrata</taxon>
        <taxon>Euteleostomi</taxon>
        <taxon>Actinopterygii</taxon>
        <taxon>Neopterygii</taxon>
        <taxon>Teleostei</taxon>
        <taxon>Neoteleostei</taxon>
        <taxon>Acanthomorphata</taxon>
        <taxon>Ovalentaria</taxon>
        <taxon>Atherinomorphae</taxon>
        <taxon>Beloniformes</taxon>
        <taxon>Adrianichthyidae</taxon>
        <taxon>Oryziinae</taxon>
        <taxon>Oryzias</taxon>
    </lineage>
</organism>
<name>A0A834FFZ3_ORYME</name>
<gene>
    <name evidence="6" type="ORF">FQA47_025020</name>
</gene>